<proteinExistence type="inferred from homology"/>
<keyword evidence="5" id="KW-1185">Reference proteome</keyword>
<dbReference type="EMBL" id="JBHTIR010003031">
    <property type="protein sequence ID" value="MFD0854570.1"/>
    <property type="molecule type" value="Genomic_DNA"/>
</dbReference>
<name>A0ABW3CJ46_9ACTN</name>
<evidence type="ECO:0000256" key="2">
    <source>
        <dbReference type="ARBA" id="ARBA00049988"/>
    </source>
</evidence>
<comment type="similarity">
    <text evidence="2">Belongs to the TacA antitoxin family.</text>
</comment>
<gene>
    <name evidence="4" type="ORF">ACFQ07_20200</name>
</gene>
<accession>A0ABW3CJ46</accession>
<dbReference type="SUPFAM" id="SSF47598">
    <property type="entry name" value="Ribbon-helix-helix"/>
    <property type="match status" value="1"/>
</dbReference>
<keyword evidence="1" id="KW-1277">Toxin-antitoxin system</keyword>
<evidence type="ECO:0000313" key="4">
    <source>
        <dbReference type="EMBL" id="MFD0854570.1"/>
    </source>
</evidence>
<dbReference type="InterPro" id="IPR014795">
    <property type="entry name" value="TacA_1-like"/>
</dbReference>
<reference evidence="5" key="1">
    <citation type="journal article" date="2019" name="Int. J. Syst. Evol. Microbiol.">
        <title>The Global Catalogue of Microorganisms (GCM) 10K type strain sequencing project: providing services to taxonomists for standard genome sequencing and annotation.</title>
        <authorList>
            <consortium name="The Broad Institute Genomics Platform"/>
            <consortium name="The Broad Institute Genome Sequencing Center for Infectious Disease"/>
            <person name="Wu L."/>
            <person name="Ma J."/>
        </authorList>
    </citation>
    <scope>NUCLEOTIDE SEQUENCE [LARGE SCALE GENOMIC DNA]</scope>
    <source>
        <strain evidence="5">JCM 31696</strain>
    </source>
</reference>
<protein>
    <submittedName>
        <fullName evidence="4">DUF1778 domain-containing protein</fullName>
    </submittedName>
</protein>
<organism evidence="4 5">
    <name type="scientific">Actinomadura adrarensis</name>
    <dbReference type="NCBI Taxonomy" id="1819600"/>
    <lineage>
        <taxon>Bacteria</taxon>
        <taxon>Bacillati</taxon>
        <taxon>Actinomycetota</taxon>
        <taxon>Actinomycetes</taxon>
        <taxon>Streptosporangiales</taxon>
        <taxon>Thermomonosporaceae</taxon>
        <taxon>Actinomadura</taxon>
    </lineage>
</organism>
<evidence type="ECO:0000256" key="1">
    <source>
        <dbReference type="ARBA" id="ARBA00022649"/>
    </source>
</evidence>
<dbReference type="Pfam" id="PF08681">
    <property type="entry name" value="TacA1"/>
    <property type="match status" value="1"/>
</dbReference>
<comment type="caution">
    <text evidence="4">The sequence shown here is derived from an EMBL/GenBank/DDBJ whole genome shotgun (WGS) entry which is preliminary data.</text>
</comment>
<dbReference type="Proteomes" id="UP001597083">
    <property type="component" value="Unassembled WGS sequence"/>
</dbReference>
<evidence type="ECO:0000256" key="3">
    <source>
        <dbReference type="SAM" id="MobiDB-lite"/>
    </source>
</evidence>
<sequence>MSESVPQDLPLIRPDDRLEIPLSPDQNLVIRKAAQLVGWTVEQYVLSATLDRAERDLFEQATLQRQTPARLVAEPTEPSDDSPGTPHPAPTVEPFISVVTALG</sequence>
<evidence type="ECO:0000313" key="5">
    <source>
        <dbReference type="Proteomes" id="UP001597083"/>
    </source>
</evidence>
<dbReference type="Gene3D" id="1.20.5.780">
    <property type="entry name" value="Single helix bin"/>
    <property type="match status" value="1"/>
</dbReference>
<dbReference type="InterPro" id="IPR010985">
    <property type="entry name" value="Ribbon_hlx_hlx"/>
</dbReference>
<feature type="region of interest" description="Disordered" evidence="3">
    <location>
        <begin position="64"/>
        <end position="93"/>
    </location>
</feature>